<dbReference type="PANTHER" id="PTHR11561:SF0">
    <property type="entry name" value="PHOSPHOENOLPYRUVATE CARBOXYKINASE [GTP]-RELATED"/>
    <property type="match status" value="1"/>
</dbReference>
<comment type="pathway">
    <text evidence="1 11">Carbohydrate biosynthesis; gluconeogenesis.</text>
</comment>
<feature type="binding site" evidence="11">
    <location>
        <position position="296"/>
    </location>
    <ligand>
        <name>Mn(2+)</name>
        <dbReference type="ChEBI" id="CHEBI:29035"/>
    </ligand>
</feature>
<comment type="function">
    <text evidence="11">Catalyzes the conversion of oxaloacetate (OAA) to phosphoenolpyruvate (PEP), the rate-limiting step in the metabolic pathway that produces glucose from lactate and other precursors derived from the citric acid cycle.</text>
</comment>
<dbReference type="InterPro" id="IPR035078">
    <property type="entry name" value="PEP_carboxykinase_GTP_N"/>
</dbReference>
<dbReference type="RefSeq" id="WP_073186666.1">
    <property type="nucleotide sequence ID" value="NZ_FQZG01000018.1"/>
</dbReference>
<dbReference type="GO" id="GO:0005525">
    <property type="term" value="F:GTP binding"/>
    <property type="evidence" value="ECO:0007669"/>
    <property type="project" value="UniProtKB-UniRule"/>
</dbReference>
<feature type="binding site" evidence="11">
    <location>
        <position position="229"/>
    </location>
    <ligand>
        <name>Mn(2+)</name>
        <dbReference type="ChEBI" id="CHEBI:29035"/>
    </ligand>
</feature>
<dbReference type="GO" id="GO:0004613">
    <property type="term" value="F:phosphoenolpyruvate carboxykinase (GTP) activity"/>
    <property type="evidence" value="ECO:0007669"/>
    <property type="project" value="UniProtKB-UniRule"/>
</dbReference>
<dbReference type="SUPFAM" id="SSF53795">
    <property type="entry name" value="PEP carboxykinase-like"/>
    <property type="match status" value="1"/>
</dbReference>
<comment type="cofactor">
    <cofactor evidence="11">
        <name>Mn(2+)</name>
        <dbReference type="ChEBI" id="CHEBI:29035"/>
    </cofactor>
    <text evidence="11">Binds 1 Mn(2+) ion per subunit.</text>
</comment>
<keyword evidence="7 11" id="KW-0210">Decarboxylase</keyword>
<dbReference type="STRING" id="1123357.SAMN02745244_01232"/>
<feature type="binding site" evidence="11">
    <location>
        <begin position="386"/>
        <end position="388"/>
    </location>
    <ligand>
        <name>substrate</name>
    </ligand>
</feature>
<evidence type="ECO:0000256" key="2">
    <source>
        <dbReference type="ARBA" id="ARBA00005796"/>
    </source>
</evidence>
<evidence type="ECO:0000256" key="10">
    <source>
        <dbReference type="ARBA" id="ARBA00023239"/>
    </source>
</evidence>
<feature type="domain" description="Phosphoenolpyruvate carboxykinase C-terminal P-loop" evidence="12">
    <location>
        <begin position="245"/>
        <end position="603"/>
    </location>
</feature>
<keyword evidence="4 11" id="KW-0312">Gluconeogenesis</keyword>
<dbReference type="HAMAP" id="MF_00452">
    <property type="entry name" value="PEPCK_GTP"/>
    <property type="match status" value="1"/>
</dbReference>
<feature type="binding site" evidence="11">
    <location>
        <begin position="515"/>
        <end position="518"/>
    </location>
    <ligand>
        <name>GTP</name>
        <dbReference type="ChEBI" id="CHEBI:37565"/>
    </ligand>
</feature>
<dbReference type="GO" id="GO:0046327">
    <property type="term" value="P:glycerol biosynthetic process from pyruvate"/>
    <property type="evidence" value="ECO:0007669"/>
    <property type="project" value="TreeGrafter"/>
</dbReference>
<keyword evidence="14" id="KW-0418">Kinase</keyword>
<evidence type="ECO:0000256" key="4">
    <source>
        <dbReference type="ARBA" id="ARBA00022432"/>
    </source>
</evidence>
<dbReference type="GO" id="GO:0016301">
    <property type="term" value="F:kinase activity"/>
    <property type="evidence" value="ECO:0007669"/>
    <property type="project" value="UniProtKB-KW"/>
</dbReference>
<dbReference type="GO" id="GO:0071333">
    <property type="term" value="P:cellular response to glucose stimulus"/>
    <property type="evidence" value="ECO:0007669"/>
    <property type="project" value="TreeGrafter"/>
</dbReference>
<keyword evidence="9 11" id="KW-0464">Manganese</keyword>
<evidence type="ECO:0000259" key="13">
    <source>
        <dbReference type="Pfam" id="PF17297"/>
    </source>
</evidence>
<keyword evidence="6 11" id="KW-0547">Nucleotide-binding</keyword>
<dbReference type="GO" id="GO:0005829">
    <property type="term" value="C:cytosol"/>
    <property type="evidence" value="ECO:0007669"/>
    <property type="project" value="TreeGrafter"/>
</dbReference>
<dbReference type="GO" id="GO:0006107">
    <property type="term" value="P:oxaloacetate metabolic process"/>
    <property type="evidence" value="ECO:0007669"/>
    <property type="project" value="TreeGrafter"/>
</dbReference>
<dbReference type="PROSITE" id="PS00505">
    <property type="entry name" value="PEPCK_GTP"/>
    <property type="match status" value="1"/>
</dbReference>
<dbReference type="FunFam" id="3.40.449.10:FF:000005">
    <property type="entry name" value="Phosphoenolpyruvate carboxykinase [GTP]"/>
    <property type="match status" value="1"/>
</dbReference>
<feature type="binding site" evidence="11">
    <location>
        <position position="249"/>
    </location>
    <ligand>
        <name>Mn(2+)</name>
        <dbReference type="ChEBI" id="CHEBI:29035"/>
    </ligand>
</feature>
<keyword evidence="8 11" id="KW-0342">GTP-binding</keyword>
<dbReference type="InterPro" id="IPR018091">
    <property type="entry name" value="PEP_carboxykin_GTP_CS"/>
</dbReference>
<evidence type="ECO:0000256" key="7">
    <source>
        <dbReference type="ARBA" id="ARBA00022793"/>
    </source>
</evidence>
<organism evidence="14 15">
    <name type="scientific">Tessaracoccus bendigoensis DSM 12906</name>
    <dbReference type="NCBI Taxonomy" id="1123357"/>
    <lineage>
        <taxon>Bacteria</taxon>
        <taxon>Bacillati</taxon>
        <taxon>Actinomycetota</taxon>
        <taxon>Actinomycetes</taxon>
        <taxon>Propionibacteriales</taxon>
        <taxon>Propionibacteriaceae</taxon>
        <taxon>Tessaracoccus</taxon>
    </lineage>
</organism>
<evidence type="ECO:0000256" key="5">
    <source>
        <dbReference type="ARBA" id="ARBA00022723"/>
    </source>
</evidence>
<feature type="binding site" evidence="11">
    <location>
        <begin position="220"/>
        <end position="222"/>
    </location>
    <ligand>
        <name>substrate</name>
    </ligand>
</feature>
<dbReference type="UniPathway" id="UPA00138"/>
<keyword evidence="10 11" id="KW-0456">Lyase</keyword>
<dbReference type="GO" id="GO:0042594">
    <property type="term" value="P:response to starvation"/>
    <property type="evidence" value="ECO:0007669"/>
    <property type="project" value="TreeGrafter"/>
</dbReference>
<feature type="binding site" evidence="11">
    <location>
        <position position="419"/>
    </location>
    <ligand>
        <name>GTP</name>
        <dbReference type="ChEBI" id="CHEBI:37565"/>
    </ligand>
</feature>
<comment type="subunit">
    <text evidence="3 11">Monomer.</text>
</comment>
<dbReference type="Gene3D" id="3.90.228.20">
    <property type="match status" value="1"/>
</dbReference>
<dbReference type="Gene3D" id="3.40.449.10">
    <property type="entry name" value="Phosphoenolpyruvate Carboxykinase, domain 1"/>
    <property type="match status" value="1"/>
</dbReference>
<evidence type="ECO:0000313" key="15">
    <source>
        <dbReference type="Proteomes" id="UP000184512"/>
    </source>
</evidence>
<feature type="domain" description="Phosphoenolpyruvate carboxykinase GTP-utilising N-terminal" evidence="13">
    <location>
        <begin position="21"/>
        <end position="240"/>
    </location>
</feature>
<protein>
    <recommendedName>
        <fullName evidence="11">Phosphoenolpyruvate carboxykinase [GTP]</fullName>
        <shortName evidence="11">PEP carboxykinase</shortName>
        <shortName evidence="11">PEPCK</shortName>
        <ecNumber evidence="11">4.1.1.32</ecNumber>
    </recommendedName>
    <alternativeName>
        <fullName evidence="11">GTP-dependent phosphoenolpyruvate carboxykinase</fullName>
        <shortName evidence="11">GTP-PEPCK</shortName>
    </alternativeName>
</protein>
<dbReference type="InterPro" id="IPR013035">
    <property type="entry name" value="PEP_carboxykinase_C"/>
</dbReference>
<name>A0A1M6ENY8_9ACTN</name>
<keyword evidence="5 11" id="KW-0479">Metal-binding</keyword>
<dbReference type="PANTHER" id="PTHR11561">
    <property type="entry name" value="PHOSPHOENOLPYRUVATE CARBOXYKINASE"/>
    <property type="match status" value="1"/>
</dbReference>
<comment type="subcellular location">
    <subcellularLocation>
        <location evidence="11">Cytoplasm</location>
    </subcellularLocation>
</comment>
<dbReference type="GO" id="GO:0006094">
    <property type="term" value="P:gluconeogenesis"/>
    <property type="evidence" value="ECO:0007669"/>
    <property type="project" value="UniProtKB-UniRule"/>
</dbReference>
<dbReference type="InterPro" id="IPR008209">
    <property type="entry name" value="PEP_carboxykinase_GTP"/>
</dbReference>
<proteinExistence type="inferred from homology"/>
<evidence type="ECO:0000256" key="8">
    <source>
        <dbReference type="ARBA" id="ARBA00023134"/>
    </source>
</evidence>
<dbReference type="AlphaFoldDB" id="A0A1M6ENY8"/>
<dbReference type="Pfam" id="PF17297">
    <property type="entry name" value="PEPCK_N"/>
    <property type="match status" value="1"/>
</dbReference>
<keyword evidence="14" id="KW-0670">Pyruvate</keyword>
<dbReference type="EC" id="4.1.1.32" evidence="11"/>
<dbReference type="GO" id="GO:0030145">
    <property type="term" value="F:manganese ion binding"/>
    <property type="evidence" value="ECO:0007669"/>
    <property type="project" value="UniProtKB-UniRule"/>
</dbReference>
<evidence type="ECO:0000259" key="12">
    <source>
        <dbReference type="Pfam" id="PF00821"/>
    </source>
</evidence>
<dbReference type="Proteomes" id="UP000184512">
    <property type="component" value="Unassembled WGS sequence"/>
</dbReference>
<evidence type="ECO:0000313" key="14">
    <source>
        <dbReference type="EMBL" id="SHI87146.1"/>
    </source>
</evidence>
<dbReference type="InterPro" id="IPR035077">
    <property type="entry name" value="PEP_carboxykinase_GTP_C"/>
</dbReference>
<feature type="binding site" evidence="11">
    <location>
        <begin position="272"/>
        <end position="277"/>
    </location>
    <ligand>
        <name>GTP</name>
        <dbReference type="ChEBI" id="CHEBI:37565"/>
    </ligand>
</feature>
<keyword evidence="11" id="KW-0963">Cytoplasm</keyword>
<dbReference type="PIRSF" id="PIRSF001348">
    <property type="entry name" value="PEP_carboxykinase_GTP"/>
    <property type="match status" value="1"/>
</dbReference>
<accession>A0A1M6ENY8</accession>
<dbReference type="NCBIfam" id="NF003253">
    <property type="entry name" value="PRK04210.1"/>
    <property type="match status" value="1"/>
</dbReference>
<dbReference type="GO" id="GO:0019543">
    <property type="term" value="P:propionate catabolic process"/>
    <property type="evidence" value="ECO:0007669"/>
    <property type="project" value="TreeGrafter"/>
</dbReference>
<dbReference type="GO" id="GO:0033993">
    <property type="term" value="P:response to lipid"/>
    <property type="evidence" value="ECO:0007669"/>
    <property type="project" value="TreeGrafter"/>
</dbReference>
<dbReference type="InterPro" id="IPR008210">
    <property type="entry name" value="PEP_carboxykinase_N"/>
</dbReference>
<feature type="binding site" evidence="11">
    <location>
        <position position="81"/>
    </location>
    <ligand>
        <name>substrate</name>
    </ligand>
</feature>
<dbReference type="CDD" id="cd00819">
    <property type="entry name" value="PEPCK_GTP"/>
    <property type="match status" value="1"/>
</dbReference>
<comment type="catalytic activity">
    <reaction evidence="11">
        <text>oxaloacetate + GTP = phosphoenolpyruvate + GDP + CO2</text>
        <dbReference type="Rhea" id="RHEA:10388"/>
        <dbReference type="ChEBI" id="CHEBI:16452"/>
        <dbReference type="ChEBI" id="CHEBI:16526"/>
        <dbReference type="ChEBI" id="CHEBI:37565"/>
        <dbReference type="ChEBI" id="CHEBI:58189"/>
        <dbReference type="ChEBI" id="CHEBI:58702"/>
        <dbReference type="EC" id="4.1.1.32"/>
    </reaction>
</comment>
<keyword evidence="15" id="KW-1185">Reference proteome</keyword>
<gene>
    <name evidence="11" type="primary">pckG</name>
    <name evidence="14" type="ORF">SAMN02745244_01232</name>
</gene>
<evidence type="ECO:0000256" key="11">
    <source>
        <dbReference type="HAMAP-Rule" id="MF_00452"/>
    </source>
</evidence>
<feature type="binding site" evidence="11">
    <location>
        <position position="388"/>
    </location>
    <ligand>
        <name>GTP</name>
        <dbReference type="ChEBI" id="CHEBI:37565"/>
    </ligand>
</feature>
<evidence type="ECO:0000256" key="9">
    <source>
        <dbReference type="ARBA" id="ARBA00023211"/>
    </source>
</evidence>
<evidence type="ECO:0000256" key="3">
    <source>
        <dbReference type="ARBA" id="ARBA00011245"/>
    </source>
</evidence>
<keyword evidence="14" id="KW-0808">Transferase</keyword>
<reference evidence="14 15" key="1">
    <citation type="submission" date="2016-11" db="EMBL/GenBank/DDBJ databases">
        <authorList>
            <person name="Jaros S."/>
            <person name="Januszkiewicz K."/>
            <person name="Wedrychowicz H."/>
        </authorList>
    </citation>
    <scope>NUCLEOTIDE SEQUENCE [LARGE SCALE GENOMIC DNA]</scope>
    <source>
        <strain evidence="14 15">DSM 12906</strain>
    </source>
</reference>
<evidence type="ECO:0000256" key="1">
    <source>
        <dbReference type="ARBA" id="ARBA00004742"/>
    </source>
</evidence>
<sequence length="605" mass="65777">MTATVTFTGNAPANADSSVVEWVEDIAQLTQPDRIVWCDGSDEERQRMLDEAVEAGTLIKLNPEKRPNSYLARSNPSDVARVESRTFICSEHEDDAGPTNNWAAPAEMRETLNGLFEGAMRGRTMYVVPFSMGPVGSPLARLGVQVTDSPYVVLSTGTMTRMGAGALAQIGPDTEWVPAVHSIGAPLLPGEEDVVWPCNETKYIVHYPESREIWSYGSAYGGNAILAKKAFALRIASKIGEREGWLAAHMLLLKATNPEGRSFHVAAGFPSACGKTNFAMLQPSIPGWTVETIGDDIAWLAPGPDGSLRAINPEAGFFGVAPGTGHSTNPTAIATLERDTVFTNVALTDDGDVWWEGLTDEAPSHLIDWLGRDWTPDSESPAAHPNSRFTVSAHLCPSIADTWDDPAGVPIDAIIFGGRRATNVPLVAQARDWEHGVYMGATLASERTAAAEGVLGELRRDPFAMLPFSGTHMADHWQHWLNVGERLNDTGNAPLVFQVNWFRRGEDGRFLWPGFSENSRALAWITERIEGRTDAVESPFGLVPVDGAIDYVAAGVSSEDWEALFAIDPEALNAEADDTDVFLARMGTKVPDAVKRQHEEFRSRL</sequence>
<dbReference type="Pfam" id="PF00821">
    <property type="entry name" value="PEPCK_GTP"/>
    <property type="match status" value="1"/>
</dbReference>
<evidence type="ECO:0000256" key="6">
    <source>
        <dbReference type="ARBA" id="ARBA00022741"/>
    </source>
</evidence>
<dbReference type="Gene3D" id="2.170.8.10">
    <property type="entry name" value="Phosphoenolpyruvate Carboxykinase, domain 2"/>
    <property type="match status" value="1"/>
</dbReference>
<dbReference type="SUPFAM" id="SSF68923">
    <property type="entry name" value="PEP carboxykinase N-terminal domain"/>
    <property type="match status" value="1"/>
</dbReference>
<comment type="similarity">
    <text evidence="2 11">Belongs to the phosphoenolpyruvate carboxykinase [GTP] family.</text>
</comment>
<dbReference type="EMBL" id="FQZG01000018">
    <property type="protein sequence ID" value="SHI87146.1"/>
    <property type="molecule type" value="Genomic_DNA"/>
</dbReference>
<feature type="active site" evidence="11">
    <location>
        <position position="273"/>
    </location>
</feature>
<feature type="binding site" evidence="11">
    <location>
        <position position="271"/>
    </location>
    <ligand>
        <name>substrate</name>
    </ligand>
</feature>